<evidence type="ECO:0000256" key="3">
    <source>
        <dbReference type="ARBA" id="ARBA00023082"/>
    </source>
</evidence>
<keyword evidence="3 6" id="KW-0731">Sigma factor</keyword>
<evidence type="ECO:0000313" key="8">
    <source>
        <dbReference type="EMBL" id="KAG1354949.1"/>
    </source>
</evidence>
<keyword evidence="6" id="KW-0150">Chloroplast</keyword>
<comment type="function">
    <text evidence="6">Sigma factors are initiation factors that promote the attachment of plastid-encoded RNA polymerase (PEP) to specific initiation sites and are then released.</text>
</comment>
<dbReference type="AlphaFoldDB" id="A0A8K0N5N8"/>
<dbReference type="GO" id="GO:0016987">
    <property type="term" value="F:sigma factor activity"/>
    <property type="evidence" value="ECO:0007669"/>
    <property type="project" value="UniProtKB-UniRule"/>
</dbReference>
<name>A0A8K0N5N8_COCNU</name>
<dbReference type="PROSITE" id="PS00716">
    <property type="entry name" value="SIGMA70_2"/>
    <property type="match status" value="1"/>
</dbReference>
<evidence type="ECO:0000256" key="4">
    <source>
        <dbReference type="ARBA" id="ARBA00023125"/>
    </source>
</evidence>
<dbReference type="GO" id="GO:0009507">
    <property type="term" value="C:chloroplast"/>
    <property type="evidence" value="ECO:0007669"/>
    <property type="project" value="UniProtKB-SubCell"/>
</dbReference>
<dbReference type="EMBL" id="CM017878">
    <property type="protein sequence ID" value="KAG1354949.1"/>
    <property type="molecule type" value="Genomic_DNA"/>
</dbReference>
<evidence type="ECO:0000256" key="2">
    <source>
        <dbReference type="ARBA" id="ARBA00023015"/>
    </source>
</evidence>
<dbReference type="GO" id="GO:0006352">
    <property type="term" value="P:DNA-templated transcription initiation"/>
    <property type="evidence" value="ECO:0007669"/>
    <property type="project" value="UniProtKB-UniRule"/>
</dbReference>
<evidence type="ECO:0000256" key="1">
    <source>
        <dbReference type="ARBA" id="ARBA00007788"/>
    </source>
</evidence>
<evidence type="ECO:0000256" key="5">
    <source>
        <dbReference type="ARBA" id="ARBA00023163"/>
    </source>
</evidence>
<dbReference type="Pfam" id="PF04542">
    <property type="entry name" value="Sigma70_r2"/>
    <property type="match status" value="1"/>
</dbReference>
<dbReference type="InterPro" id="IPR050239">
    <property type="entry name" value="Sigma-70_RNA_pol_init_factors"/>
</dbReference>
<dbReference type="InterPro" id="IPR013325">
    <property type="entry name" value="RNA_pol_sigma_r2"/>
</dbReference>
<keyword evidence="9" id="KW-1185">Reference proteome</keyword>
<organism evidence="8 9">
    <name type="scientific">Cocos nucifera</name>
    <name type="common">Coconut palm</name>
    <dbReference type="NCBI Taxonomy" id="13894"/>
    <lineage>
        <taxon>Eukaryota</taxon>
        <taxon>Viridiplantae</taxon>
        <taxon>Streptophyta</taxon>
        <taxon>Embryophyta</taxon>
        <taxon>Tracheophyta</taxon>
        <taxon>Spermatophyta</taxon>
        <taxon>Magnoliopsida</taxon>
        <taxon>Liliopsida</taxon>
        <taxon>Arecaceae</taxon>
        <taxon>Arecoideae</taxon>
        <taxon>Cocoseae</taxon>
        <taxon>Attaleinae</taxon>
        <taxon>Cocos</taxon>
    </lineage>
</organism>
<dbReference type="Pfam" id="PF04539">
    <property type="entry name" value="Sigma70_r3"/>
    <property type="match status" value="1"/>
</dbReference>
<dbReference type="InterPro" id="IPR014284">
    <property type="entry name" value="RNA_pol_sigma-70_dom"/>
</dbReference>
<evidence type="ECO:0000259" key="7">
    <source>
        <dbReference type="PROSITE" id="PS00716"/>
    </source>
</evidence>
<comment type="similarity">
    <text evidence="1 6">Belongs to the sigma-70 factor family.</text>
</comment>
<sequence>MATEPIKSDSKVVQLENCADFVRPADVLSLAKRAMMASRKAASLMEESNILADEVDESHFLSLNHRGSTMDISIKEVVAVRSKRLLERRSKKRKVGKNSNNVACEVSKPTTKDMNKKIDKGFDQNDPLRLFLWGPETKQLLTVKEEKDLFVQIQDLMRLEEVQQRLRLQFDREPTLSEWAKAVGMSCQVLQSCLSSGKRSREKMINSNLRLVVHVAKQYEGKGLSVRDLLQEGSRGLMKSLEKFKPKAGCRFPTYAYWWIRQSIRKAIFLNSRVIRLPENVFGLLKRIKNARRLYIQEGHAPTNEDVAKRVGISVEKLEALLLTTRNPISIQECAWTDQDVTFQEITADPGVESPELSIAKQMMRQHVRGLLRILKPRERQIIQYRFGIPNNEQKSLTEIGVIFGLSKERVRQLESRALDKLKDCLPIHGLGAYLELLL</sequence>
<dbReference type="PANTHER" id="PTHR30603:SF45">
    <property type="entry name" value="RNA POLYMERASE SIGMA FACTOR SIGF, CHLOROPLASTIC"/>
    <property type="match status" value="1"/>
</dbReference>
<dbReference type="SUPFAM" id="SSF88946">
    <property type="entry name" value="Sigma2 domain of RNA polymerase sigma factors"/>
    <property type="match status" value="1"/>
</dbReference>
<dbReference type="Proteomes" id="UP000797356">
    <property type="component" value="Chromosome 7"/>
</dbReference>
<keyword evidence="6" id="KW-0934">Plastid</keyword>
<dbReference type="InterPro" id="IPR000943">
    <property type="entry name" value="RNA_pol_sigma70"/>
</dbReference>
<keyword evidence="2 6" id="KW-0805">Transcription regulation</keyword>
<dbReference type="GO" id="GO:0003677">
    <property type="term" value="F:DNA binding"/>
    <property type="evidence" value="ECO:0007669"/>
    <property type="project" value="UniProtKB-KW"/>
</dbReference>
<proteinExistence type="inferred from homology"/>
<accession>A0A8K0N5N8</accession>
<dbReference type="SUPFAM" id="SSF88659">
    <property type="entry name" value="Sigma3 and sigma4 domains of RNA polymerase sigma factors"/>
    <property type="match status" value="2"/>
</dbReference>
<feature type="domain" description="RNA polymerase sigma-70" evidence="7">
    <location>
        <begin position="396"/>
        <end position="422"/>
    </location>
</feature>
<comment type="caution">
    <text evidence="8">The sequence shown here is derived from an EMBL/GenBank/DDBJ whole genome shotgun (WGS) entry which is preliminary data.</text>
</comment>
<dbReference type="NCBIfam" id="TIGR02937">
    <property type="entry name" value="sigma70-ECF"/>
    <property type="match status" value="1"/>
</dbReference>
<dbReference type="PIRSF" id="PIRSF000767">
    <property type="entry name" value="RNA_pol_sigma_SigB/C/D"/>
    <property type="match status" value="1"/>
</dbReference>
<dbReference type="InterPro" id="IPR016262">
    <property type="entry name" value="RNA_pol_sigma_SigB/C/D/F"/>
</dbReference>
<dbReference type="Gene3D" id="1.20.120.1810">
    <property type="match status" value="1"/>
</dbReference>
<dbReference type="InterPro" id="IPR036388">
    <property type="entry name" value="WH-like_DNA-bd_sf"/>
</dbReference>
<dbReference type="InterPro" id="IPR007624">
    <property type="entry name" value="RNA_pol_sigma70_r3"/>
</dbReference>
<gene>
    <name evidence="8" type="ORF">COCNU_07G010610</name>
</gene>
<dbReference type="InterPro" id="IPR007630">
    <property type="entry name" value="RNA_pol_sigma70_r4"/>
</dbReference>
<keyword evidence="4 6" id="KW-0238">DNA-binding</keyword>
<dbReference type="CDD" id="cd06171">
    <property type="entry name" value="Sigma70_r4"/>
    <property type="match status" value="1"/>
</dbReference>
<dbReference type="InterPro" id="IPR007627">
    <property type="entry name" value="RNA_pol_sigma70_r2"/>
</dbReference>
<dbReference type="Pfam" id="PF04545">
    <property type="entry name" value="Sigma70_r4"/>
    <property type="match status" value="1"/>
</dbReference>
<evidence type="ECO:0000256" key="6">
    <source>
        <dbReference type="PIRNR" id="PIRNR000767"/>
    </source>
</evidence>
<dbReference type="PANTHER" id="PTHR30603">
    <property type="entry name" value="RNA POLYMERASE SIGMA FACTOR RPO"/>
    <property type="match status" value="1"/>
</dbReference>
<reference evidence="8" key="1">
    <citation type="journal article" date="2017" name="Gigascience">
        <title>The genome draft of coconut (Cocos nucifera).</title>
        <authorList>
            <person name="Xiao Y."/>
            <person name="Xu P."/>
            <person name="Fan H."/>
            <person name="Baudouin L."/>
            <person name="Xia W."/>
            <person name="Bocs S."/>
            <person name="Xu J."/>
            <person name="Li Q."/>
            <person name="Guo A."/>
            <person name="Zhou L."/>
            <person name="Li J."/>
            <person name="Wu Y."/>
            <person name="Ma Z."/>
            <person name="Armero A."/>
            <person name="Issali A.E."/>
            <person name="Liu N."/>
            <person name="Peng M."/>
            <person name="Yang Y."/>
        </authorList>
    </citation>
    <scope>NUCLEOTIDE SEQUENCE</scope>
    <source>
        <tissue evidence="8">Spear leaf of Hainan Tall coconut</tissue>
    </source>
</reference>
<reference evidence="8" key="2">
    <citation type="submission" date="2019-07" db="EMBL/GenBank/DDBJ databases">
        <authorList>
            <person name="Yang Y."/>
            <person name="Bocs S."/>
            <person name="Baudouin L."/>
        </authorList>
    </citation>
    <scope>NUCLEOTIDE SEQUENCE</scope>
    <source>
        <tissue evidence="8">Spear leaf of Hainan Tall coconut</tissue>
    </source>
</reference>
<protein>
    <recommendedName>
        <fullName evidence="6">RNA polymerase sigma factor</fullName>
    </recommendedName>
</protein>
<comment type="subcellular location">
    <subcellularLocation>
        <location evidence="6">Plastid</location>
        <location evidence="6">Chloroplast</location>
    </subcellularLocation>
</comment>
<dbReference type="OrthoDB" id="206108at2759"/>
<dbReference type="PRINTS" id="PR00046">
    <property type="entry name" value="SIGMA70FCT"/>
</dbReference>
<dbReference type="Gene3D" id="1.10.10.10">
    <property type="entry name" value="Winged helix-like DNA-binding domain superfamily/Winged helix DNA-binding domain"/>
    <property type="match status" value="2"/>
</dbReference>
<keyword evidence="5 6" id="KW-0804">Transcription</keyword>
<evidence type="ECO:0000313" key="9">
    <source>
        <dbReference type="Proteomes" id="UP000797356"/>
    </source>
</evidence>
<dbReference type="InterPro" id="IPR013324">
    <property type="entry name" value="RNA_pol_sigma_r3/r4-like"/>
</dbReference>